<dbReference type="InterPro" id="IPR029063">
    <property type="entry name" value="SAM-dependent_MTases_sf"/>
</dbReference>
<dbReference type="PANTHER" id="PTHR43832">
    <property type="match status" value="1"/>
</dbReference>
<dbReference type="OrthoDB" id="9782855at2"/>
<evidence type="ECO:0000313" key="2">
    <source>
        <dbReference type="Proteomes" id="UP000292627"/>
    </source>
</evidence>
<name>A0A4Q8L565_9GAMM</name>
<comment type="caution">
    <text evidence="1">The sequence shown here is derived from an EMBL/GenBank/DDBJ whole genome shotgun (WGS) entry which is preliminary data.</text>
</comment>
<keyword evidence="1" id="KW-0808">Transferase</keyword>
<reference evidence="1 2" key="1">
    <citation type="submission" date="2019-02" db="EMBL/GenBank/DDBJ databases">
        <title>WGS of Pseudoxanthomonas species novum from clinical isolates.</title>
        <authorList>
            <person name="Bernier A.-M."/>
            <person name="Bernard K."/>
            <person name="Vachon A."/>
        </authorList>
    </citation>
    <scope>NUCLEOTIDE SEQUENCE [LARGE SCALE GENOMIC DNA]</scope>
    <source>
        <strain evidence="1 2">NML171200</strain>
    </source>
</reference>
<dbReference type="FunFam" id="3.40.50.150:FF:000554">
    <property type="entry name" value="Cation-transporting ATPase"/>
    <property type="match status" value="1"/>
</dbReference>
<dbReference type="CDD" id="cd02440">
    <property type="entry name" value="AdoMet_MTases"/>
    <property type="match status" value="1"/>
</dbReference>
<proteinExistence type="predicted"/>
<dbReference type="GO" id="GO:0032259">
    <property type="term" value="P:methylation"/>
    <property type="evidence" value="ECO:0007669"/>
    <property type="project" value="UniProtKB-KW"/>
</dbReference>
<protein>
    <submittedName>
        <fullName evidence="1">Class I SAM-dependent methyltransferase</fullName>
    </submittedName>
</protein>
<dbReference type="Proteomes" id="UP000292627">
    <property type="component" value="Unassembled WGS sequence"/>
</dbReference>
<accession>A0A4Q8L565</accession>
<dbReference type="EMBL" id="SHMC01000011">
    <property type="protein sequence ID" value="TAA20174.1"/>
    <property type="molecule type" value="Genomic_DNA"/>
</dbReference>
<organism evidence="1 2">
    <name type="scientific">Pseudoxanthomonas winnipegensis</name>
    <dbReference type="NCBI Taxonomy" id="2480810"/>
    <lineage>
        <taxon>Bacteria</taxon>
        <taxon>Pseudomonadati</taxon>
        <taxon>Pseudomonadota</taxon>
        <taxon>Gammaproteobacteria</taxon>
        <taxon>Lysobacterales</taxon>
        <taxon>Lysobacteraceae</taxon>
        <taxon>Pseudoxanthomonas</taxon>
    </lineage>
</organism>
<dbReference type="RefSeq" id="WP_130553068.1">
    <property type="nucleotide sequence ID" value="NZ_SHMC01000011.1"/>
</dbReference>
<evidence type="ECO:0000313" key="1">
    <source>
        <dbReference type="EMBL" id="TAA20174.1"/>
    </source>
</evidence>
<dbReference type="GO" id="GO:0008168">
    <property type="term" value="F:methyltransferase activity"/>
    <property type="evidence" value="ECO:0007669"/>
    <property type="project" value="UniProtKB-KW"/>
</dbReference>
<gene>
    <name evidence="1" type="ORF">EA660_19315</name>
</gene>
<dbReference type="Gene3D" id="3.40.50.150">
    <property type="entry name" value="Vaccinia Virus protein VP39"/>
    <property type="match status" value="1"/>
</dbReference>
<dbReference type="PANTHER" id="PTHR43832:SF1">
    <property type="entry name" value="S-ADENOSYL-L-METHIONINE-DEPENDENT METHYLTRANSFERASES SUPERFAMILY PROTEIN"/>
    <property type="match status" value="1"/>
</dbReference>
<dbReference type="Pfam" id="PF02353">
    <property type="entry name" value="CMAS"/>
    <property type="match status" value="1"/>
</dbReference>
<dbReference type="SUPFAM" id="SSF53335">
    <property type="entry name" value="S-adenosyl-L-methionine-dependent methyltransferases"/>
    <property type="match status" value="1"/>
</dbReference>
<dbReference type="AlphaFoldDB" id="A0A4Q8L565"/>
<keyword evidence="1" id="KW-0489">Methyltransferase</keyword>
<sequence length="359" mass="41615">MSAARPLSEHDASRESLATRLAESGRLPDPLLRLGIRRQCAQRLKEERRGGAEAVRQCQQALLDALRLDAIAVETQAANRQHYELPPEFFRLCLGKHLKYSSCLWDEHTTELTQAEEKMLRLYGERADLANASRILELGCGWGSLTLWMAERYPRTMITAVSNSRPQKEFIEARCRERAIFNVEVITCDVNTLQLPQGMFDRVVSIEMFEHMRNYQTLMERVAGWLKPGGKLFVHIFCHRELAYLFQTEGEDNWMGRHFFTGGLMPAADTLLQFQEALTLEERWLLPGTHYEKTANAWLANQDAHRDQIMGLMRQTYGVAEAARWYQRWRMFWMACAELFGYAGGSEWMVGHYRFRKPA</sequence>